<feature type="signal peptide" evidence="1">
    <location>
        <begin position="1"/>
        <end position="27"/>
    </location>
</feature>
<sequence>MKIWPTKSHWTFHVFPLKILSCCGSWASHVCYNPKWPPIYDVKPINFV</sequence>
<reference evidence="2 3" key="1">
    <citation type="submission" date="2019-07" db="EMBL/GenBank/DDBJ databases">
        <title>Annotation for the trematode Paragonimus westermani.</title>
        <authorList>
            <person name="Choi Y.-J."/>
        </authorList>
    </citation>
    <scope>NUCLEOTIDE SEQUENCE [LARGE SCALE GENOMIC DNA]</scope>
    <source>
        <strain evidence="2">180907_Pwestermani</strain>
    </source>
</reference>
<name>A0A8T0DTA7_9TREM</name>
<evidence type="ECO:0000313" key="3">
    <source>
        <dbReference type="Proteomes" id="UP000699462"/>
    </source>
</evidence>
<evidence type="ECO:0000256" key="1">
    <source>
        <dbReference type="SAM" id="SignalP"/>
    </source>
</evidence>
<comment type="caution">
    <text evidence="2">The sequence shown here is derived from an EMBL/GenBank/DDBJ whole genome shotgun (WGS) entry which is preliminary data.</text>
</comment>
<keyword evidence="3" id="KW-1185">Reference proteome</keyword>
<proteinExistence type="predicted"/>
<dbReference type="EMBL" id="JTDF01001154">
    <property type="protein sequence ID" value="KAF8570412.1"/>
    <property type="molecule type" value="Genomic_DNA"/>
</dbReference>
<gene>
    <name evidence="2" type="ORF">P879_06823</name>
</gene>
<keyword evidence="1" id="KW-0732">Signal</keyword>
<organism evidence="2 3">
    <name type="scientific">Paragonimus westermani</name>
    <dbReference type="NCBI Taxonomy" id="34504"/>
    <lineage>
        <taxon>Eukaryota</taxon>
        <taxon>Metazoa</taxon>
        <taxon>Spiralia</taxon>
        <taxon>Lophotrochozoa</taxon>
        <taxon>Platyhelminthes</taxon>
        <taxon>Trematoda</taxon>
        <taxon>Digenea</taxon>
        <taxon>Plagiorchiida</taxon>
        <taxon>Troglotremata</taxon>
        <taxon>Troglotrematidae</taxon>
        <taxon>Paragonimus</taxon>
    </lineage>
</organism>
<protein>
    <submittedName>
        <fullName evidence="2">Uncharacterized protein</fullName>
    </submittedName>
</protein>
<dbReference type="AlphaFoldDB" id="A0A8T0DTA7"/>
<feature type="chain" id="PRO_5035758416" evidence="1">
    <location>
        <begin position="28"/>
        <end position="48"/>
    </location>
</feature>
<accession>A0A8T0DTA7</accession>
<evidence type="ECO:0000313" key="2">
    <source>
        <dbReference type="EMBL" id="KAF8570412.1"/>
    </source>
</evidence>
<dbReference type="Proteomes" id="UP000699462">
    <property type="component" value="Unassembled WGS sequence"/>
</dbReference>